<keyword evidence="9" id="KW-0648">Protein biosynthesis</keyword>
<dbReference type="Gene3D" id="3.30.930.10">
    <property type="entry name" value="Bira Bifunctional Protein, Domain 2"/>
    <property type="match status" value="1"/>
</dbReference>
<evidence type="ECO:0000256" key="6">
    <source>
        <dbReference type="ARBA" id="ARBA00022598"/>
    </source>
</evidence>
<organism evidence="16 17">
    <name type="scientific">Funneliformis geosporum</name>
    <dbReference type="NCBI Taxonomy" id="1117311"/>
    <lineage>
        <taxon>Eukaryota</taxon>
        <taxon>Fungi</taxon>
        <taxon>Fungi incertae sedis</taxon>
        <taxon>Mucoromycota</taxon>
        <taxon>Glomeromycotina</taxon>
        <taxon>Glomeromycetes</taxon>
        <taxon>Glomerales</taxon>
        <taxon>Glomeraceae</taxon>
        <taxon>Funneliformis</taxon>
    </lineage>
</organism>
<dbReference type="InterPro" id="IPR045864">
    <property type="entry name" value="aa-tRNA-synth_II/BPL/LPL"/>
</dbReference>
<accession>A0A9W4WYE2</accession>
<comment type="subcellular location">
    <subcellularLocation>
        <location evidence="1">Cytoplasm</location>
    </subcellularLocation>
</comment>
<comment type="similarity">
    <text evidence="3">Belongs to the class-II aminoacyl-tRNA synthetase family. Type-1 seryl-tRNA synthetase subfamily.</text>
</comment>
<dbReference type="PROSITE" id="PS50862">
    <property type="entry name" value="AA_TRNA_LIGASE_II"/>
    <property type="match status" value="1"/>
</dbReference>
<dbReference type="Proteomes" id="UP001153678">
    <property type="component" value="Unassembled WGS sequence"/>
</dbReference>
<dbReference type="PRINTS" id="PR00981">
    <property type="entry name" value="TRNASYNTHSER"/>
</dbReference>
<evidence type="ECO:0000313" key="16">
    <source>
        <dbReference type="EMBL" id="CAI2195578.1"/>
    </source>
</evidence>
<evidence type="ECO:0000256" key="4">
    <source>
        <dbReference type="ARBA" id="ARBA00012840"/>
    </source>
</evidence>
<evidence type="ECO:0000256" key="14">
    <source>
        <dbReference type="ARBA" id="ARBA00048823"/>
    </source>
</evidence>
<keyword evidence="8" id="KW-0067">ATP-binding</keyword>
<evidence type="ECO:0000256" key="1">
    <source>
        <dbReference type="ARBA" id="ARBA00004496"/>
    </source>
</evidence>
<dbReference type="PANTHER" id="PTHR43697:SF1">
    <property type="entry name" value="SERINE--TRNA LIGASE"/>
    <property type="match status" value="1"/>
</dbReference>
<dbReference type="AlphaFoldDB" id="A0A9W4WYE2"/>
<keyword evidence="17" id="KW-1185">Reference proteome</keyword>
<evidence type="ECO:0000256" key="7">
    <source>
        <dbReference type="ARBA" id="ARBA00022741"/>
    </source>
</evidence>
<keyword evidence="5" id="KW-0963">Cytoplasm</keyword>
<dbReference type="EC" id="6.1.1.11" evidence="4"/>
<evidence type="ECO:0000256" key="3">
    <source>
        <dbReference type="ARBA" id="ARBA00010728"/>
    </source>
</evidence>
<evidence type="ECO:0000256" key="12">
    <source>
        <dbReference type="ARBA" id="ARBA00033352"/>
    </source>
</evidence>
<protein>
    <recommendedName>
        <fullName evidence="4">serine--tRNA ligase</fullName>
        <ecNumber evidence="4">6.1.1.11</ecNumber>
    </recommendedName>
    <alternativeName>
        <fullName evidence="11">Seryl-tRNA synthetase</fullName>
    </alternativeName>
    <alternativeName>
        <fullName evidence="12">Seryl-tRNA(Ser/Sec) synthetase</fullName>
    </alternativeName>
</protein>
<evidence type="ECO:0000256" key="5">
    <source>
        <dbReference type="ARBA" id="ARBA00022490"/>
    </source>
</evidence>
<evidence type="ECO:0000256" key="11">
    <source>
        <dbReference type="ARBA" id="ARBA00031113"/>
    </source>
</evidence>
<dbReference type="EMBL" id="CAMKVN010012653">
    <property type="protein sequence ID" value="CAI2195578.1"/>
    <property type="molecule type" value="Genomic_DNA"/>
</dbReference>
<dbReference type="InterPro" id="IPR006195">
    <property type="entry name" value="aa-tRNA-synth_II"/>
</dbReference>
<feature type="domain" description="Aminoacyl-transfer RNA synthetases class-II family profile" evidence="15">
    <location>
        <begin position="1"/>
        <end position="121"/>
    </location>
</feature>
<gene>
    <name evidence="16" type="ORF">FWILDA_LOCUS17148</name>
</gene>
<feature type="non-terminal residue" evidence="16">
    <location>
        <position position="1"/>
    </location>
</feature>
<dbReference type="GO" id="GO:0006434">
    <property type="term" value="P:seryl-tRNA aminoacylation"/>
    <property type="evidence" value="ECO:0007669"/>
    <property type="project" value="InterPro"/>
</dbReference>
<comment type="pathway">
    <text evidence="2">Aminoacyl-tRNA biosynthesis; selenocysteinyl-tRNA(Sec) biosynthesis; L-seryl-tRNA(Sec) from L-serine and tRNA(Sec): step 1/1.</text>
</comment>
<sequence>KEAEENNFYLIPTAEVSLINLYQHQILAEKDLPLNLCAYSPCFRAERMAAGRENKGLVRLHQFHKVELVKIVEPENSYAELEKLVNDARNILHRLKISHRVIELCHEELGFTAAKTYDLEV</sequence>
<comment type="caution">
    <text evidence="16">The sequence shown here is derived from an EMBL/GenBank/DDBJ whole genome shotgun (WGS) entry which is preliminary data.</text>
</comment>
<dbReference type="InterPro" id="IPR002317">
    <property type="entry name" value="Ser-tRNA-ligase_type_1"/>
</dbReference>
<evidence type="ECO:0000256" key="2">
    <source>
        <dbReference type="ARBA" id="ARBA00005045"/>
    </source>
</evidence>
<dbReference type="GO" id="GO:0004828">
    <property type="term" value="F:serine-tRNA ligase activity"/>
    <property type="evidence" value="ECO:0007669"/>
    <property type="project" value="UniProtKB-EC"/>
</dbReference>
<dbReference type="OrthoDB" id="10264585at2759"/>
<keyword evidence="7" id="KW-0547">Nucleotide-binding</keyword>
<keyword evidence="6" id="KW-0436">Ligase</keyword>
<comment type="catalytic activity">
    <reaction evidence="13">
        <text>tRNA(Sec) + L-serine + ATP = L-seryl-tRNA(Sec) + AMP + diphosphate + H(+)</text>
        <dbReference type="Rhea" id="RHEA:42580"/>
        <dbReference type="Rhea" id="RHEA-COMP:9742"/>
        <dbReference type="Rhea" id="RHEA-COMP:10128"/>
        <dbReference type="ChEBI" id="CHEBI:15378"/>
        <dbReference type="ChEBI" id="CHEBI:30616"/>
        <dbReference type="ChEBI" id="CHEBI:33019"/>
        <dbReference type="ChEBI" id="CHEBI:33384"/>
        <dbReference type="ChEBI" id="CHEBI:78442"/>
        <dbReference type="ChEBI" id="CHEBI:78533"/>
        <dbReference type="ChEBI" id="CHEBI:456215"/>
        <dbReference type="EC" id="6.1.1.11"/>
    </reaction>
</comment>
<evidence type="ECO:0000256" key="13">
    <source>
        <dbReference type="ARBA" id="ARBA00047929"/>
    </source>
</evidence>
<dbReference type="GO" id="GO:0005737">
    <property type="term" value="C:cytoplasm"/>
    <property type="evidence" value="ECO:0007669"/>
    <property type="project" value="UniProtKB-SubCell"/>
</dbReference>
<evidence type="ECO:0000256" key="8">
    <source>
        <dbReference type="ARBA" id="ARBA00022840"/>
    </source>
</evidence>
<reference evidence="16" key="1">
    <citation type="submission" date="2022-08" db="EMBL/GenBank/DDBJ databases">
        <authorList>
            <person name="Kallberg Y."/>
            <person name="Tangrot J."/>
            <person name="Rosling A."/>
        </authorList>
    </citation>
    <scope>NUCLEOTIDE SEQUENCE</scope>
    <source>
        <strain evidence="16">Wild A</strain>
    </source>
</reference>
<dbReference type="InterPro" id="IPR002314">
    <property type="entry name" value="aa-tRNA-synt_IIb"/>
</dbReference>
<dbReference type="PANTHER" id="PTHR43697">
    <property type="entry name" value="SERYL-TRNA SYNTHETASE"/>
    <property type="match status" value="1"/>
</dbReference>
<evidence type="ECO:0000256" key="10">
    <source>
        <dbReference type="ARBA" id="ARBA00023146"/>
    </source>
</evidence>
<comment type="catalytic activity">
    <reaction evidence="14">
        <text>tRNA(Ser) + L-serine + ATP = L-seryl-tRNA(Ser) + AMP + diphosphate + H(+)</text>
        <dbReference type="Rhea" id="RHEA:12292"/>
        <dbReference type="Rhea" id="RHEA-COMP:9669"/>
        <dbReference type="Rhea" id="RHEA-COMP:9703"/>
        <dbReference type="ChEBI" id="CHEBI:15378"/>
        <dbReference type="ChEBI" id="CHEBI:30616"/>
        <dbReference type="ChEBI" id="CHEBI:33019"/>
        <dbReference type="ChEBI" id="CHEBI:33384"/>
        <dbReference type="ChEBI" id="CHEBI:78442"/>
        <dbReference type="ChEBI" id="CHEBI:78533"/>
        <dbReference type="ChEBI" id="CHEBI:456215"/>
        <dbReference type="EC" id="6.1.1.11"/>
    </reaction>
</comment>
<dbReference type="GO" id="GO:0005524">
    <property type="term" value="F:ATP binding"/>
    <property type="evidence" value="ECO:0007669"/>
    <property type="project" value="UniProtKB-KW"/>
</dbReference>
<dbReference type="SUPFAM" id="SSF55681">
    <property type="entry name" value="Class II aaRS and biotin synthetases"/>
    <property type="match status" value="1"/>
</dbReference>
<evidence type="ECO:0000313" key="17">
    <source>
        <dbReference type="Proteomes" id="UP001153678"/>
    </source>
</evidence>
<dbReference type="Pfam" id="PF00587">
    <property type="entry name" value="tRNA-synt_2b"/>
    <property type="match status" value="1"/>
</dbReference>
<name>A0A9W4WYE2_9GLOM</name>
<evidence type="ECO:0000256" key="9">
    <source>
        <dbReference type="ARBA" id="ARBA00022917"/>
    </source>
</evidence>
<evidence type="ECO:0000259" key="15">
    <source>
        <dbReference type="PROSITE" id="PS50862"/>
    </source>
</evidence>
<proteinExistence type="inferred from homology"/>
<keyword evidence="10" id="KW-0030">Aminoacyl-tRNA synthetase</keyword>